<evidence type="ECO:0000256" key="3">
    <source>
        <dbReference type="ARBA" id="ARBA00022989"/>
    </source>
</evidence>
<keyword evidence="4 5" id="KW-0472">Membrane</keyword>
<feature type="transmembrane region" description="Helical" evidence="5">
    <location>
        <begin position="124"/>
        <end position="145"/>
    </location>
</feature>
<accession>A0A151ARD9</accession>
<dbReference type="EMBL" id="LTBB01000001">
    <property type="protein sequence ID" value="KYH30143.1"/>
    <property type="molecule type" value="Genomic_DNA"/>
</dbReference>
<feature type="transmembrane region" description="Helical" evidence="5">
    <location>
        <begin position="30"/>
        <end position="50"/>
    </location>
</feature>
<keyword evidence="8" id="KW-1185">Reference proteome</keyword>
<evidence type="ECO:0000313" key="8">
    <source>
        <dbReference type="Proteomes" id="UP000075374"/>
    </source>
</evidence>
<feature type="transmembrane region" description="Helical" evidence="5">
    <location>
        <begin position="333"/>
        <end position="350"/>
    </location>
</feature>
<feature type="transmembrane region" description="Helical" evidence="5">
    <location>
        <begin position="371"/>
        <end position="389"/>
    </location>
</feature>
<keyword evidence="7" id="KW-0436">Ligase</keyword>
<dbReference type="GO" id="GO:0016020">
    <property type="term" value="C:membrane"/>
    <property type="evidence" value="ECO:0007669"/>
    <property type="project" value="UniProtKB-SubCell"/>
</dbReference>
<evidence type="ECO:0000256" key="4">
    <source>
        <dbReference type="ARBA" id="ARBA00023136"/>
    </source>
</evidence>
<evidence type="ECO:0000313" key="7">
    <source>
        <dbReference type="EMBL" id="KYH30143.1"/>
    </source>
</evidence>
<dbReference type="InterPro" id="IPR051533">
    <property type="entry name" value="WaaL-like"/>
</dbReference>
<dbReference type="PANTHER" id="PTHR37422:SF17">
    <property type="entry name" value="O-ANTIGEN LIGASE"/>
    <property type="match status" value="1"/>
</dbReference>
<feature type="transmembrane region" description="Helical" evidence="5">
    <location>
        <begin position="243"/>
        <end position="260"/>
    </location>
</feature>
<proteinExistence type="predicted"/>
<dbReference type="InterPro" id="IPR007016">
    <property type="entry name" value="O-antigen_ligase-rel_domated"/>
</dbReference>
<reference evidence="7 8" key="1">
    <citation type="submission" date="2016-02" db="EMBL/GenBank/DDBJ databases">
        <title>Genome sequence of Clostridium colicanis DSM 13634.</title>
        <authorList>
            <person name="Poehlein A."/>
            <person name="Daniel R."/>
        </authorList>
    </citation>
    <scope>NUCLEOTIDE SEQUENCE [LARGE SCALE GENOMIC DNA]</scope>
    <source>
        <strain evidence="7 8">DSM 13634</strain>
    </source>
</reference>
<feature type="transmembrane region" description="Helical" evidence="5">
    <location>
        <begin position="223"/>
        <end position="238"/>
    </location>
</feature>
<dbReference type="GO" id="GO:0016874">
    <property type="term" value="F:ligase activity"/>
    <property type="evidence" value="ECO:0007669"/>
    <property type="project" value="UniProtKB-KW"/>
</dbReference>
<dbReference type="Proteomes" id="UP000075374">
    <property type="component" value="Unassembled WGS sequence"/>
</dbReference>
<protein>
    <submittedName>
        <fullName evidence="7">O-antigen ligase</fullName>
    </submittedName>
</protein>
<dbReference type="STRING" id="1121305.CLCOL_00810"/>
<keyword evidence="3 5" id="KW-1133">Transmembrane helix</keyword>
<feature type="transmembrane region" description="Helical" evidence="5">
    <location>
        <begin position="202"/>
        <end position="217"/>
    </location>
</feature>
<feature type="transmembrane region" description="Helical" evidence="5">
    <location>
        <begin position="395"/>
        <end position="412"/>
    </location>
</feature>
<evidence type="ECO:0000256" key="2">
    <source>
        <dbReference type="ARBA" id="ARBA00022692"/>
    </source>
</evidence>
<dbReference type="PANTHER" id="PTHR37422">
    <property type="entry name" value="TEICHURONIC ACID BIOSYNTHESIS PROTEIN TUAE"/>
    <property type="match status" value="1"/>
</dbReference>
<dbReference type="Pfam" id="PF04932">
    <property type="entry name" value="Wzy_C"/>
    <property type="match status" value="1"/>
</dbReference>
<keyword evidence="2 5" id="KW-0812">Transmembrane</keyword>
<feature type="transmembrane region" description="Helical" evidence="5">
    <location>
        <begin position="7"/>
        <end position="24"/>
    </location>
</feature>
<dbReference type="AlphaFoldDB" id="A0A151ARD9"/>
<evidence type="ECO:0000256" key="5">
    <source>
        <dbReference type="SAM" id="Phobius"/>
    </source>
</evidence>
<name>A0A151ARD9_9CLOT</name>
<feature type="transmembrane region" description="Helical" evidence="5">
    <location>
        <begin position="94"/>
        <end position="112"/>
    </location>
</feature>
<evidence type="ECO:0000259" key="6">
    <source>
        <dbReference type="Pfam" id="PF04932"/>
    </source>
</evidence>
<feature type="transmembrane region" description="Helical" evidence="5">
    <location>
        <begin position="70"/>
        <end position="88"/>
    </location>
</feature>
<dbReference type="RefSeq" id="WP_061857037.1">
    <property type="nucleotide sequence ID" value="NZ_LTBB01000001.1"/>
</dbReference>
<feature type="domain" description="O-antigen ligase-related" evidence="6">
    <location>
        <begin position="207"/>
        <end position="342"/>
    </location>
</feature>
<sequence length="418" mass="48296">MSALNKIFNCMILIYVIMFPLLPVNLKIKGFSLGDFIFFIIVLFYLLLIISKKQSRGRFIKGIRDFFNDYLSLPMFLLLVLMLSSISYAKEKTLAFSESLRFLYYIILYFIIKYETRSRSIFNSILKVYIAVSSIISAFGIVQYFTKIGLDEKFIYDPKKYSVPVRITSTLDNPNTLGAFLILVIFPTIMLAIYAEKKSNKLIYSVASILMFINIGLSFSRSAWLALALGAFLLIVLYNWKAILLPILGVVLALIVPAIRNRLGDFSIIFQDPRISTWKIAIKMIKDHPILGVGNGNYVSLYGEYVSRFPELMYNHNTRFPSHNSYLKVQSELGILGTMLFIIILIAIFIKLKKFLYIEKELQHKIFFKGFFISAIVFLFMNIFDNLFFVPKVSMYFWILVAIFEGIIYNSNCQNNVH</sequence>
<gene>
    <name evidence="7" type="ORF">CLCOL_00810</name>
</gene>
<comment type="subcellular location">
    <subcellularLocation>
        <location evidence="1">Membrane</location>
        <topology evidence="1">Multi-pass membrane protein</topology>
    </subcellularLocation>
</comment>
<organism evidence="7 8">
    <name type="scientific">Clostridium colicanis DSM 13634</name>
    <dbReference type="NCBI Taxonomy" id="1121305"/>
    <lineage>
        <taxon>Bacteria</taxon>
        <taxon>Bacillati</taxon>
        <taxon>Bacillota</taxon>
        <taxon>Clostridia</taxon>
        <taxon>Eubacteriales</taxon>
        <taxon>Clostridiaceae</taxon>
        <taxon>Clostridium</taxon>
    </lineage>
</organism>
<evidence type="ECO:0000256" key="1">
    <source>
        <dbReference type="ARBA" id="ARBA00004141"/>
    </source>
</evidence>
<comment type="caution">
    <text evidence="7">The sequence shown here is derived from an EMBL/GenBank/DDBJ whole genome shotgun (WGS) entry which is preliminary data.</text>
</comment>
<dbReference type="PATRIC" id="fig|1121305.3.peg.83"/>
<feature type="transmembrane region" description="Helical" evidence="5">
    <location>
        <begin position="177"/>
        <end position="195"/>
    </location>
</feature>